<dbReference type="Proteomes" id="UP000316008">
    <property type="component" value="Unassembled WGS sequence"/>
</dbReference>
<name>A0A556MXX3_9FLAO</name>
<accession>A0A556MXX3</accession>
<feature type="signal peptide" evidence="1">
    <location>
        <begin position="1"/>
        <end position="18"/>
    </location>
</feature>
<evidence type="ECO:0000256" key="1">
    <source>
        <dbReference type="SAM" id="SignalP"/>
    </source>
</evidence>
<keyword evidence="1" id="KW-0732">Signal</keyword>
<proteinExistence type="predicted"/>
<dbReference type="InterPro" id="IPR011659">
    <property type="entry name" value="WD40"/>
</dbReference>
<dbReference type="RefSeq" id="WP_144332866.1">
    <property type="nucleotide sequence ID" value="NZ_VLPL01000004.1"/>
</dbReference>
<keyword evidence="3" id="KW-1185">Reference proteome</keyword>
<evidence type="ECO:0000313" key="2">
    <source>
        <dbReference type="EMBL" id="TSJ44752.1"/>
    </source>
</evidence>
<evidence type="ECO:0008006" key="4">
    <source>
        <dbReference type="Google" id="ProtNLM"/>
    </source>
</evidence>
<dbReference type="AlphaFoldDB" id="A0A556MXX3"/>
<gene>
    <name evidence="2" type="ORF">FO442_09125</name>
</gene>
<dbReference type="Gene3D" id="2.120.10.30">
    <property type="entry name" value="TolB, C-terminal domain"/>
    <property type="match status" value="1"/>
</dbReference>
<reference evidence="2 3" key="1">
    <citation type="submission" date="2019-07" db="EMBL/GenBank/DDBJ databases">
        <authorList>
            <person name="Huq M.A."/>
        </authorList>
    </citation>
    <scope>NUCLEOTIDE SEQUENCE [LARGE SCALE GENOMIC DNA]</scope>
    <source>
        <strain evidence="2 3">MAH-3</strain>
    </source>
</reference>
<dbReference type="EMBL" id="VLPL01000004">
    <property type="protein sequence ID" value="TSJ44752.1"/>
    <property type="molecule type" value="Genomic_DNA"/>
</dbReference>
<feature type="chain" id="PRO_5021779264" description="Exo-alpha-sialidase" evidence="1">
    <location>
        <begin position="19"/>
        <end position="307"/>
    </location>
</feature>
<sequence length="307" mass="35239">MLRFKLSCILFISCFSFAQDSLSVSLFDKSLNQFLNVRDFCISKDGTEAFFTVQSPDGTISQLARIRKTKNEWTEPELLPFCDENSYMEAFLSDDGLRLYFASDRPEKGTKVTEKNFDIWYVERKSNPDPWSEPINLGKSVNSENNEFYPTLSKNNNLYFTMDATTGKGKDDIYFCTWNGKKYASPVLLNDNINSSGYEFNAFISSDERFLLYTKYNTPDGNGSGDLYIAKKDATGTWQKAENLGAIINSKHMEYCPFYDEKTETLYFTSKRVEIGTKAFKNLAEFQEYVNQGANGLSKIYQVKIKF</sequence>
<comment type="caution">
    <text evidence="2">The sequence shown here is derived from an EMBL/GenBank/DDBJ whole genome shotgun (WGS) entry which is preliminary data.</text>
</comment>
<evidence type="ECO:0000313" key="3">
    <source>
        <dbReference type="Proteomes" id="UP000316008"/>
    </source>
</evidence>
<dbReference type="InterPro" id="IPR011042">
    <property type="entry name" value="6-blade_b-propeller_TolB-like"/>
</dbReference>
<organism evidence="2 3">
    <name type="scientific">Fluviicola chungangensis</name>
    <dbReference type="NCBI Taxonomy" id="2597671"/>
    <lineage>
        <taxon>Bacteria</taxon>
        <taxon>Pseudomonadati</taxon>
        <taxon>Bacteroidota</taxon>
        <taxon>Flavobacteriia</taxon>
        <taxon>Flavobacteriales</taxon>
        <taxon>Crocinitomicaceae</taxon>
        <taxon>Fluviicola</taxon>
    </lineage>
</organism>
<dbReference type="SUPFAM" id="SSF82171">
    <property type="entry name" value="DPP6 N-terminal domain-like"/>
    <property type="match status" value="1"/>
</dbReference>
<protein>
    <recommendedName>
        <fullName evidence="4">Exo-alpha-sialidase</fullName>
    </recommendedName>
</protein>
<dbReference type="Pfam" id="PF07676">
    <property type="entry name" value="PD40"/>
    <property type="match status" value="2"/>
</dbReference>
<dbReference type="OrthoDB" id="9809364at2"/>